<keyword evidence="8" id="KW-0813">Transport</keyword>
<evidence type="ECO:0000256" key="2">
    <source>
        <dbReference type="ARBA" id="ARBA00006720"/>
    </source>
</evidence>
<comment type="domain">
    <text evidence="8">The twin CX3C motif contains 4 conserved Cys residues that form 2 disulfide bonds in the mitochondrial intermembrane space.</text>
</comment>
<organism evidence="10 11">
    <name type="scientific">Terfezia boudieri ATCC MYA-4762</name>
    <dbReference type="NCBI Taxonomy" id="1051890"/>
    <lineage>
        <taxon>Eukaryota</taxon>
        <taxon>Fungi</taxon>
        <taxon>Dikarya</taxon>
        <taxon>Ascomycota</taxon>
        <taxon>Pezizomycotina</taxon>
        <taxon>Pezizomycetes</taxon>
        <taxon>Pezizales</taxon>
        <taxon>Pezizaceae</taxon>
        <taxon>Terfezia</taxon>
    </lineage>
</organism>
<evidence type="ECO:0000256" key="5">
    <source>
        <dbReference type="ARBA" id="ARBA00023010"/>
    </source>
</evidence>
<dbReference type="FunCoup" id="A0A3N4LW26">
    <property type="interactions" value="513"/>
</dbReference>
<comment type="similarity">
    <text evidence="2 8">Belongs to the small Tim family.</text>
</comment>
<keyword evidence="7 8" id="KW-0143">Chaperone</keyword>
<dbReference type="SUPFAM" id="SSF144122">
    <property type="entry name" value="Tim10-like"/>
    <property type="match status" value="1"/>
</dbReference>
<evidence type="ECO:0000256" key="1">
    <source>
        <dbReference type="ARBA" id="ARBA00004137"/>
    </source>
</evidence>
<dbReference type="AlphaFoldDB" id="A0A3N4LW26"/>
<dbReference type="STRING" id="1051890.A0A3N4LW26"/>
<evidence type="ECO:0000313" key="10">
    <source>
        <dbReference type="EMBL" id="RPB25382.1"/>
    </source>
</evidence>
<reference evidence="10 11" key="1">
    <citation type="journal article" date="2018" name="Nat. Ecol. Evol.">
        <title>Pezizomycetes genomes reveal the molecular basis of ectomycorrhizal truffle lifestyle.</title>
        <authorList>
            <person name="Murat C."/>
            <person name="Payen T."/>
            <person name="Noel B."/>
            <person name="Kuo A."/>
            <person name="Morin E."/>
            <person name="Chen J."/>
            <person name="Kohler A."/>
            <person name="Krizsan K."/>
            <person name="Balestrini R."/>
            <person name="Da Silva C."/>
            <person name="Montanini B."/>
            <person name="Hainaut M."/>
            <person name="Levati E."/>
            <person name="Barry K.W."/>
            <person name="Belfiori B."/>
            <person name="Cichocki N."/>
            <person name="Clum A."/>
            <person name="Dockter R.B."/>
            <person name="Fauchery L."/>
            <person name="Guy J."/>
            <person name="Iotti M."/>
            <person name="Le Tacon F."/>
            <person name="Lindquist E.A."/>
            <person name="Lipzen A."/>
            <person name="Malagnac F."/>
            <person name="Mello A."/>
            <person name="Molinier V."/>
            <person name="Miyauchi S."/>
            <person name="Poulain J."/>
            <person name="Riccioni C."/>
            <person name="Rubini A."/>
            <person name="Sitrit Y."/>
            <person name="Splivallo R."/>
            <person name="Traeger S."/>
            <person name="Wang M."/>
            <person name="Zifcakova L."/>
            <person name="Wipf D."/>
            <person name="Zambonelli A."/>
            <person name="Paolocci F."/>
            <person name="Nowrousian M."/>
            <person name="Ottonello S."/>
            <person name="Baldrian P."/>
            <person name="Spatafora J.W."/>
            <person name="Henrissat B."/>
            <person name="Nagy L.G."/>
            <person name="Aury J.M."/>
            <person name="Wincker P."/>
            <person name="Grigoriev I.V."/>
            <person name="Bonfante P."/>
            <person name="Martin F.M."/>
        </authorList>
    </citation>
    <scope>NUCLEOTIDE SEQUENCE [LARGE SCALE GENOMIC DNA]</scope>
    <source>
        <strain evidence="10 11">ATCC MYA-4762</strain>
    </source>
</reference>
<comment type="subunit">
    <text evidence="8">Heterohexamer.</text>
</comment>
<sequence length="89" mass="10109">MDLPADFTLTDLDSRSKAELQQFLQQEEDKAKLRTVVHVLTERCFKKCITSKINSSVLDKSEETCLQSCVERFIDTQHVILGHLGKGGR</sequence>
<evidence type="ECO:0000256" key="3">
    <source>
        <dbReference type="ARBA" id="ARBA00022792"/>
    </source>
</evidence>
<name>A0A3N4LW26_9PEZI</name>
<evidence type="ECO:0000256" key="8">
    <source>
        <dbReference type="RuleBase" id="RU367043"/>
    </source>
</evidence>
<dbReference type="GO" id="GO:0015031">
    <property type="term" value="P:protein transport"/>
    <property type="evidence" value="ECO:0007669"/>
    <property type="project" value="UniProtKB-KW"/>
</dbReference>
<keyword evidence="3 8" id="KW-0472">Membrane</keyword>
<comment type="function">
    <text evidence="8">Mitochondrial intermembrane chaperone that participates in the import and insertion of some multi-pass transmembrane proteins into the mitochondrial inner membrane. Also required for the transfer of beta-barrel precursors from the TOM complex to the sorting and assembly machinery (SAM complex) of the outer membrane. Acts as a chaperone-like protein that protects the hydrophobic precursors from aggregation and guide them through the mitochondrial intermembrane space.</text>
</comment>
<dbReference type="InterPro" id="IPR035427">
    <property type="entry name" value="Tim10-like_dom_sf"/>
</dbReference>
<accession>A0A3N4LW26</accession>
<dbReference type="InParanoid" id="A0A3N4LW26"/>
<keyword evidence="5 8" id="KW-0811">Translocation</keyword>
<dbReference type="InterPro" id="IPR004217">
    <property type="entry name" value="Tim10-like"/>
</dbReference>
<proteinExistence type="inferred from homology"/>
<evidence type="ECO:0000256" key="6">
    <source>
        <dbReference type="ARBA" id="ARBA00023157"/>
    </source>
</evidence>
<feature type="domain" description="Tim10-like" evidence="9">
    <location>
        <begin position="22"/>
        <end position="84"/>
    </location>
</feature>
<evidence type="ECO:0000256" key="7">
    <source>
        <dbReference type="ARBA" id="ARBA00023186"/>
    </source>
</evidence>
<keyword evidence="4 8" id="KW-0653">Protein transport</keyword>
<keyword evidence="11" id="KW-1185">Reference proteome</keyword>
<dbReference type="EMBL" id="ML121538">
    <property type="protein sequence ID" value="RPB25382.1"/>
    <property type="molecule type" value="Genomic_DNA"/>
</dbReference>
<keyword evidence="3 8" id="KW-0999">Mitochondrion inner membrane</keyword>
<evidence type="ECO:0000259" key="9">
    <source>
        <dbReference type="Pfam" id="PF02953"/>
    </source>
</evidence>
<dbReference type="GO" id="GO:0005743">
    <property type="term" value="C:mitochondrial inner membrane"/>
    <property type="evidence" value="ECO:0007669"/>
    <property type="project" value="UniProtKB-SubCell"/>
</dbReference>
<dbReference type="Proteomes" id="UP000267821">
    <property type="component" value="Unassembled WGS sequence"/>
</dbReference>
<evidence type="ECO:0000313" key="11">
    <source>
        <dbReference type="Proteomes" id="UP000267821"/>
    </source>
</evidence>
<comment type="subcellular location">
    <subcellularLocation>
        <location evidence="1 8">Mitochondrion inner membrane</location>
        <topology evidence="1 8">Peripheral membrane protein</topology>
        <orientation evidence="1 8">Intermembrane side</orientation>
    </subcellularLocation>
</comment>
<dbReference type="Pfam" id="PF02953">
    <property type="entry name" value="zf-Tim10_DDP"/>
    <property type="match status" value="1"/>
</dbReference>
<keyword evidence="6 8" id="KW-1015">Disulfide bond</keyword>
<gene>
    <name evidence="10" type="ORF">L211DRAFT_806768</name>
</gene>
<evidence type="ECO:0000256" key="4">
    <source>
        <dbReference type="ARBA" id="ARBA00022927"/>
    </source>
</evidence>
<protein>
    <recommendedName>
        <fullName evidence="8">Mitochondrial import inner membrane translocase subunit</fullName>
    </recommendedName>
</protein>
<dbReference type="OrthoDB" id="344165at2759"/>
<keyword evidence="8" id="KW-0496">Mitochondrion</keyword>
<dbReference type="Gene3D" id="1.10.287.810">
    <property type="entry name" value="Mitochondrial import inner membrane translocase subunit tim13 like domains"/>
    <property type="match status" value="1"/>
</dbReference>